<comment type="similarity">
    <text evidence="2">Belongs to the GtrA family.</text>
</comment>
<feature type="transmembrane region" description="Helical" evidence="6">
    <location>
        <begin position="12"/>
        <end position="33"/>
    </location>
</feature>
<evidence type="ECO:0000259" key="7">
    <source>
        <dbReference type="Pfam" id="PF04138"/>
    </source>
</evidence>
<dbReference type="PANTHER" id="PTHR38459:SF1">
    <property type="entry name" value="PROPHAGE BACTOPRENOL-LINKED GLUCOSE TRANSLOCASE HOMOLOG"/>
    <property type="match status" value="1"/>
</dbReference>
<keyword evidence="9" id="KW-1185">Reference proteome</keyword>
<dbReference type="InterPro" id="IPR051401">
    <property type="entry name" value="GtrA_CellWall_Glycosyl"/>
</dbReference>
<organism evidence="8 9">
    <name type="scientific">Paraburkholderia kururiensis</name>
    <dbReference type="NCBI Taxonomy" id="984307"/>
    <lineage>
        <taxon>Bacteria</taxon>
        <taxon>Pseudomonadati</taxon>
        <taxon>Pseudomonadota</taxon>
        <taxon>Betaproteobacteria</taxon>
        <taxon>Burkholderiales</taxon>
        <taxon>Burkholderiaceae</taxon>
        <taxon>Paraburkholderia</taxon>
    </lineage>
</organism>
<feature type="transmembrane region" description="Helical" evidence="6">
    <location>
        <begin position="100"/>
        <end position="119"/>
    </location>
</feature>
<reference evidence="8 9" key="1">
    <citation type="submission" date="2023-12" db="EMBL/GenBank/DDBJ databases">
        <title>Genome sequencing and assembly of bacterial species from a model synthetic community.</title>
        <authorList>
            <person name="Hogle S.L."/>
        </authorList>
    </citation>
    <scope>NUCLEOTIDE SEQUENCE [LARGE SCALE GENOMIC DNA]</scope>
    <source>
        <strain evidence="8 9">HAMBI 2494</strain>
    </source>
</reference>
<name>A0ABZ0WPE1_9BURK</name>
<keyword evidence="3 6" id="KW-0812">Transmembrane</keyword>
<evidence type="ECO:0000256" key="1">
    <source>
        <dbReference type="ARBA" id="ARBA00004141"/>
    </source>
</evidence>
<keyword evidence="4 6" id="KW-1133">Transmembrane helix</keyword>
<dbReference type="Proteomes" id="UP001325479">
    <property type="component" value="Chromosome"/>
</dbReference>
<feature type="transmembrane region" description="Helical" evidence="6">
    <location>
        <begin position="45"/>
        <end position="64"/>
    </location>
</feature>
<proteinExistence type="inferred from homology"/>
<dbReference type="EMBL" id="CP139965">
    <property type="protein sequence ID" value="WQD79237.1"/>
    <property type="molecule type" value="Genomic_DNA"/>
</dbReference>
<evidence type="ECO:0000256" key="3">
    <source>
        <dbReference type="ARBA" id="ARBA00022692"/>
    </source>
</evidence>
<comment type="subcellular location">
    <subcellularLocation>
        <location evidence="1">Membrane</location>
        <topology evidence="1">Multi-pass membrane protein</topology>
    </subcellularLocation>
</comment>
<feature type="transmembrane region" description="Helical" evidence="6">
    <location>
        <begin position="76"/>
        <end position="94"/>
    </location>
</feature>
<evidence type="ECO:0000256" key="2">
    <source>
        <dbReference type="ARBA" id="ARBA00009399"/>
    </source>
</evidence>
<evidence type="ECO:0000256" key="4">
    <source>
        <dbReference type="ARBA" id="ARBA00022989"/>
    </source>
</evidence>
<evidence type="ECO:0000256" key="5">
    <source>
        <dbReference type="ARBA" id="ARBA00023136"/>
    </source>
</evidence>
<evidence type="ECO:0000313" key="8">
    <source>
        <dbReference type="EMBL" id="WQD79237.1"/>
    </source>
</evidence>
<dbReference type="InterPro" id="IPR007267">
    <property type="entry name" value="GtrA_DPMS_TM"/>
</dbReference>
<keyword evidence="5 6" id="KW-0472">Membrane</keyword>
<gene>
    <name evidence="8" type="ORF">U0042_05915</name>
</gene>
<protein>
    <submittedName>
        <fullName evidence="8">GtrA family protein</fullName>
    </submittedName>
</protein>
<evidence type="ECO:0000313" key="9">
    <source>
        <dbReference type="Proteomes" id="UP001325479"/>
    </source>
</evidence>
<dbReference type="PANTHER" id="PTHR38459">
    <property type="entry name" value="PROPHAGE BACTOPRENOL-LINKED GLUCOSE TRANSLOCASE HOMOLOG"/>
    <property type="match status" value="1"/>
</dbReference>
<accession>A0ABZ0WPE1</accession>
<feature type="domain" description="GtrA/DPMS transmembrane" evidence="7">
    <location>
        <begin position="13"/>
        <end position="124"/>
    </location>
</feature>
<dbReference type="RefSeq" id="WP_269814073.1">
    <property type="nucleotide sequence ID" value="NZ_CP139965.1"/>
</dbReference>
<evidence type="ECO:0000256" key="6">
    <source>
        <dbReference type="SAM" id="Phobius"/>
    </source>
</evidence>
<dbReference type="Pfam" id="PF04138">
    <property type="entry name" value="GtrA_DPMS_TM"/>
    <property type="match status" value="1"/>
</dbReference>
<sequence>MAWTSRDIVKLLRFGVSGVMATAVHAAVAMSLIVQTEAPPMLANALAFLSATGVSYLMNTLWSFSAPVHVRNASRFAVVSTLGLGLTALVSGGVQFAGGVPWSGIAAVACVVPPATFLAHRAWTYR</sequence>